<evidence type="ECO:0000256" key="5">
    <source>
        <dbReference type="ARBA" id="ARBA00023235"/>
    </source>
</evidence>
<comment type="similarity">
    <text evidence="1 6 7">Belongs to the triosephosphate isomerase family.</text>
</comment>
<dbReference type="InterPro" id="IPR013785">
    <property type="entry name" value="Aldolase_TIM"/>
</dbReference>
<keyword evidence="2 6" id="KW-0312">Gluconeogenesis</keyword>
<evidence type="ECO:0000256" key="1">
    <source>
        <dbReference type="ARBA" id="ARBA00007422"/>
    </source>
</evidence>
<proteinExistence type="inferred from homology"/>
<dbReference type="PANTHER" id="PTHR21139">
    <property type="entry name" value="TRIOSEPHOSPHATE ISOMERASE"/>
    <property type="match status" value="1"/>
</dbReference>
<keyword evidence="9" id="KW-1185">Reference proteome</keyword>
<comment type="caution">
    <text evidence="6">Lacks conserved residue(s) required for the propagation of feature annotation.</text>
</comment>
<dbReference type="EMBL" id="JBHTKJ010000061">
    <property type="protein sequence ID" value="MFD1040144.1"/>
    <property type="molecule type" value="Genomic_DNA"/>
</dbReference>
<feature type="binding site" evidence="6">
    <location>
        <position position="235"/>
    </location>
    <ligand>
        <name>substrate</name>
    </ligand>
</feature>
<evidence type="ECO:0000256" key="7">
    <source>
        <dbReference type="RuleBase" id="RU363013"/>
    </source>
</evidence>
<comment type="pathway">
    <text evidence="6 7">Carbohydrate biosynthesis; gluconeogenesis.</text>
</comment>
<dbReference type="SUPFAM" id="SSF51351">
    <property type="entry name" value="Triosephosphate isomerase (TIM)"/>
    <property type="match status" value="1"/>
</dbReference>
<reference evidence="9" key="1">
    <citation type="journal article" date="2019" name="Int. J. Syst. Evol. Microbiol.">
        <title>The Global Catalogue of Microorganisms (GCM) 10K type strain sequencing project: providing services to taxonomists for standard genome sequencing and annotation.</title>
        <authorList>
            <consortium name="The Broad Institute Genomics Platform"/>
            <consortium name="The Broad Institute Genome Sequencing Center for Infectious Disease"/>
            <person name="Wu L."/>
            <person name="Ma J."/>
        </authorList>
    </citation>
    <scope>NUCLEOTIDE SEQUENCE [LARGE SCALE GENOMIC DNA]</scope>
    <source>
        <strain evidence="9">CCUG 56754</strain>
    </source>
</reference>
<keyword evidence="3 6" id="KW-0963">Cytoplasm</keyword>
<keyword evidence="5 6" id="KW-0413">Isomerase</keyword>
<evidence type="ECO:0000313" key="9">
    <source>
        <dbReference type="Proteomes" id="UP001597040"/>
    </source>
</evidence>
<dbReference type="EC" id="5.3.1.1" evidence="6 7"/>
<accession>A0ABW3LRJ9</accession>
<feature type="active site" description="Electrophile" evidence="6">
    <location>
        <position position="121"/>
    </location>
</feature>
<feature type="binding site" evidence="6">
    <location>
        <position position="196"/>
    </location>
    <ligand>
        <name>substrate</name>
    </ligand>
</feature>
<feature type="modified residue" description="Phosphoserine" evidence="6">
    <location>
        <position position="235"/>
    </location>
</feature>
<evidence type="ECO:0000313" key="8">
    <source>
        <dbReference type="EMBL" id="MFD1040144.1"/>
    </source>
</evidence>
<organism evidence="8 9">
    <name type="scientific">Virgibacillus byunsanensis</name>
    <dbReference type="NCBI Taxonomy" id="570945"/>
    <lineage>
        <taxon>Bacteria</taxon>
        <taxon>Bacillati</taxon>
        <taxon>Bacillota</taxon>
        <taxon>Bacilli</taxon>
        <taxon>Bacillales</taxon>
        <taxon>Bacillaceae</taxon>
        <taxon>Virgibacillus</taxon>
    </lineage>
</organism>
<evidence type="ECO:0000256" key="4">
    <source>
        <dbReference type="ARBA" id="ARBA00023152"/>
    </source>
</evidence>
<comment type="subcellular location">
    <subcellularLocation>
        <location evidence="6 7">Cytoplasm</location>
    </subcellularLocation>
</comment>
<feature type="binding site" evidence="6">
    <location>
        <begin position="37"/>
        <end position="39"/>
    </location>
    <ligand>
        <name>substrate</name>
    </ligand>
</feature>
<evidence type="ECO:0000256" key="6">
    <source>
        <dbReference type="HAMAP-Rule" id="MF_00147"/>
    </source>
</evidence>
<name>A0ABW3LRJ9_9BACI</name>
<comment type="caution">
    <text evidence="8">The sequence shown here is derived from an EMBL/GenBank/DDBJ whole genome shotgun (WGS) entry which is preliminary data.</text>
</comment>
<comment type="function">
    <text evidence="6">Involved in the gluconeogenesis. Catalyzes stereospecifically the conversion of dihydroxyacetone phosphate (DHAP) to D-glyceraldehyde-3-phosphate (G3P).</text>
</comment>
<dbReference type="PANTHER" id="PTHR21139:SF42">
    <property type="entry name" value="TRIOSEPHOSPHATE ISOMERASE"/>
    <property type="match status" value="1"/>
</dbReference>
<dbReference type="NCBIfam" id="TIGR00419">
    <property type="entry name" value="tim"/>
    <property type="match status" value="1"/>
</dbReference>
<dbReference type="PROSITE" id="PS51440">
    <property type="entry name" value="TIM_2"/>
    <property type="match status" value="1"/>
</dbReference>
<comment type="subunit">
    <text evidence="6 7">Homodimer.</text>
</comment>
<dbReference type="InterPro" id="IPR035990">
    <property type="entry name" value="TIM_sf"/>
</dbReference>
<dbReference type="Proteomes" id="UP001597040">
    <property type="component" value="Unassembled WGS sequence"/>
</dbReference>
<dbReference type="CDD" id="cd00311">
    <property type="entry name" value="TIM"/>
    <property type="match status" value="1"/>
</dbReference>
<comment type="catalytic activity">
    <reaction evidence="6 7">
        <text>D-glyceraldehyde 3-phosphate = dihydroxyacetone phosphate</text>
        <dbReference type="Rhea" id="RHEA:18585"/>
        <dbReference type="ChEBI" id="CHEBI:57642"/>
        <dbReference type="ChEBI" id="CHEBI:59776"/>
        <dbReference type="EC" id="5.3.1.1"/>
    </reaction>
</comment>
<dbReference type="RefSeq" id="WP_390363947.1">
    <property type="nucleotide sequence ID" value="NZ_JBHTKJ010000061.1"/>
</dbReference>
<keyword evidence="4 6" id="KW-0324">Glycolysis</keyword>
<dbReference type="InterPro" id="IPR000652">
    <property type="entry name" value="Triosephosphate_isomerase"/>
</dbReference>
<feature type="binding site" evidence="6">
    <location>
        <begin position="256"/>
        <end position="257"/>
    </location>
    <ligand>
        <name>substrate</name>
    </ligand>
</feature>
<dbReference type="Gene3D" id="3.20.20.70">
    <property type="entry name" value="Aldolase class I"/>
    <property type="match status" value="1"/>
</dbReference>
<dbReference type="InterPro" id="IPR022896">
    <property type="entry name" value="TrioseP_Isoase_bac/euk"/>
</dbReference>
<evidence type="ECO:0000256" key="3">
    <source>
        <dbReference type="ARBA" id="ARBA00022490"/>
    </source>
</evidence>
<keyword evidence="6" id="KW-0597">Phosphoprotein</keyword>
<sequence length="273" mass="29748">MNHTVKSYISTIVREVIQSELENITHLPTRRKLVVANWKMNMNVASATSFVERLSITGDTSGKVVICPPFPLIYPLRAMLPDSSISIGAQNVHWEDSGAFTGQVSANLLKELDCKYVLIGHSEVREAGETDGMVNQKVKQSVATGIDPIICVGETHKQREQGKTNEMVKGQILKALSKVDDISNVIIAYVPIWAIGTGLSAEPEQAQVVHHVIRETLHHSFGEIAEQVPILYGGSVNQKNAHSLSEMKDIDGALVGGASLDAENFSTIVHAFE</sequence>
<comment type="pathway">
    <text evidence="6 7">Carbohydrate degradation; glycolysis; D-glyceraldehyde 3-phosphate from glycerone phosphate: step 1/1.</text>
</comment>
<dbReference type="Pfam" id="PF00121">
    <property type="entry name" value="TIM"/>
    <property type="match status" value="1"/>
</dbReference>
<dbReference type="HAMAP" id="MF_00147_B">
    <property type="entry name" value="TIM_B"/>
    <property type="match status" value="1"/>
</dbReference>
<gene>
    <name evidence="6 8" type="primary">tpiA</name>
    <name evidence="8" type="ORF">ACFQ3N_17360</name>
</gene>
<evidence type="ECO:0000256" key="2">
    <source>
        <dbReference type="ARBA" id="ARBA00022432"/>
    </source>
</evidence>
<protein>
    <recommendedName>
        <fullName evidence="6 7">Triosephosphate isomerase</fullName>
        <shortName evidence="6">TIM</shortName>
        <shortName evidence="6">TPI</shortName>
        <ecNumber evidence="6 7">5.3.1.1</ecNumber>
    </recommendedName>
    <alternativeName>
        <fullName evidence="6">Triose-phosphate isomerase</fullName>
    </alternativeName>
</protein>
<dbReference type="GO" id="GO:0004807">
    <property type="term" value="F:triose-phosphate isomerase activity"/>
    <property type="evidence" value="ECO:0007669"/>
    <property type="project" value="UniProtKB-EC"/>
</dbReference>